<dbReference type="PANTHER" id="PTHR28234">
    <property type="entry name" value="NUCLEAR CONTROL OF ATPASE PROTEIN 2"/>
    <property type="match status" value="1"/>
</dbReference>
<name>A0A7S4LBL3_9EUGL</name>
<proteinExistence type="predicted"/>
<comment type="subcellular location">
    <subcellularLocation>
        <location evidence="1">Mitochondrion membrane</location>
        <topology evidence="1">Multi-pass membrane protein</topology>
    </subcellularLocation>
</comment>
<evidence type="ECO:0000256" key="2">
    <source>
        <dbReference type="ARBA" id="ARBA00022692"/>
    </source>
</evidence>
<evidence type="ECO:0000256" key="5">
    <source>
        <dbReference type="ARBA" id="ARBA00023136"/>
    </source>
</evidence>
<protein>
    <submittedName>
        <fullName evidence="7">Uncharacterized protein</fullName>
    </submittedName>
</protein>
<evidence type="ECO:0000256" key="1">
    <source>
        <dbReference type="ARBA" id="ARBA00004225"/>
    </source>
</evidence>
<dbReference type="Pfam" id="PF08637">
    <property type="entry name" value="NCA2"/>
    <property type="match status" value="1"/>
</dbReference>
<dbReference type="GO" id="GO:0005741">
    <property type="term" value="C:mitochondrial outer membrane"/>
    <property type="evidence" value="ECO:0007669"/>
    <property type="project" value="TreeGrafter"/>
</dbReference>
<dbReference type="EMBL" id="HBJA01085560">
    <property type="protein sequence ID" value="CAE0818637.1"/>
    <property type="molecule type" value="Transcribed_RNA"/>
</dbReference>
<keyword evidence="3 6" id="KW-1133">Transmembrane helix</keyword>
<accession>A0A7S4LBL3</accession>
<reference evidence="7" key="1">
    <citation type="submission" date="2021-01" db="EMBL/GenBank/DDBJ databases">
        <authorList>
            <person name="Corre E."/>
            <person name="Pelletier E."/>
            <person name="Niang G."/>
            <person name="Scheremetjew M."/>
            <person name="Finn R."/>
            <person name="Kale V."/>
            <person name="Holt S."/>
            <person name="Cochrane G."/>
            <person name="Meng A."/>
            <person name="Brown T."/>
            <person name="Cohen L."/>
        </authorList>
    </citation>
    <scope>NUCLEOTIDE SEQUENCE</scope>
    <source>
        <strain evidence="7">CCMP1594</strain>
    </source>
</reference>
<evidence type="ECO:0000256" key="6">
    <source>
        <dbReference type="SAM" id="Phobius"/>
    </source>
</evidence>
<sequence length="696" mass="80115">MSWNLGALKADKVSEHIDAICEQETRAISLRNHHSRATAVSLKTAQALKQLSDVEKYKTPTELLASMQQFQSMLLMNADTNGIHSSHDEDHDTDFDYLKKLYIIKASATMQHLFIDTLTQLYQTTQQYLEFWNYENANPIHYAITHMFWRTKQLHQLITDEATAPQPRFGAISRIVSAPSDDLWLADEPPRSLMGRVRDTVRHLTNWRLWKRNLYKWSIALSDPVRMKYLLWQSFGVVRGNIQLLSVVQKQVVEQLGHTYHLLSSLTNAQDQADLHGMIHISNNTIHEYLADAQIRLHNASEKQRATFGFGDPSGPRRTPSGGALAAAAAVGLSSSPTIPKGLPSFYVAHKEAVQDPRREPVLDEMQVGSQGFDRVDPANDLKLLIKVVKQTVDYRKEALTIMDQLRPSNTRHWAHITAACWLMYRAVWWLRYTQVTPQWLLGFFQASFRAYLLEPLQDILAQLFETNLDSALGKDTYSSDAETLEQLVLQYHCDTRKEHLTDAEVARIKQQLANGDLGSLNDDYEKCVAQPIRAFLFGNIMRLLLIQMQLSKVQMTQLYMTMDDVMRKNQMSFSFMAAMPAAMAIAFSLSAYWSMRRYRYTPIYRKIRGGLRVVHVIFNRSTGPTLDWFDQGYLLLEVNKMRVLAKKFPDKELQTWFLEDLHQVEDAGLTSEQRLHTVERMYRIYGFLKEQEGEG</sequence>
<dbReference type="InterPro" id="IPR013946">
    <property type="entry name" value="NCA2-like"/>
</dbReference>
<dbReference type="AlphaFoldDB" id="A0A7S4LBL3"/>
<keyword evidence="5 6" id="KW-0472">Membrane</keyword>
<gene>
    <name evidence="7" type="ORF">EGYM00163_LOCUS29805</name>
</gene>
<keyword evidence="2 6" id="KW-0812">Transmembrane</keyword>
<evidence type="ECO:0000256" key="3">
    <source>
        <dbReference type="ARBA" id="ARBA00022989"/>
    </source>
</evidence>
<organism evidence="7">
    <name type="scientific">Eutreptiella gymnastica</name>
    <dbReference type="NCBI Taxonomy" id="73025"/>
    <lineage>
        <taxon>Eukaryota</taxon>
        <taxon>Discoba</taxon>
        <taxon>Euglenozoa</taxon>
        <taxon>Euglenida</taxon>
        <taxon>Spirocuta</taxon>
        <taxon>Euglenophyceae</taxon>
        <taxon>Eutreptiales</taxon>
        <taxon>Eutreptiaceae</taxon>
        <taxon>Eutreptiella</taxon>
    </lineage>
</organism>
<evidence type="ECO:0000256" key="4">
    <source>
        <dbReference type="ARBA" id="ARBA00023128"/>
    </source>
</evidence>
<evidence type="ECO:0000313" key="7">
    <source>
        <dbReference type="EMBL" id="CAE0818637.1"/>
    </source>
</evidence>
<dbReference type="PANTHER" id="PTHR28234:SF1">
    <property type="entry name" value="NUCLEAR CONTROL OF ATPASE PROTEIN 2"/>
    <property type="match status" value="1"/>
</dbReference>
<feature type="transmembrane region" description="Helical" evidence="6">
    <location>
        <begin position="572"/>
        <end position="594"/>
    </location>
</feature>
<keyword evidence="4" id="KW-0496">Mitochondrion</keyword>